<keyword evidence="2" id="KW-0472">Membrane</keyword>
<feature type="transmembrane region" description="Helical" evidence="2">
    <location>
        <begin position="112"/>
        <end position="131"/>
    </location>
</feature>
<accession>A0A0P8ABM1</accession>
<evidence type="ECO:0000313" key="3">
    <source>
        <dbReference type="EMBL" id="KPQ12663.1"/>
    </source>
</evidence>
<comment type="caution">
    <text evidence="3">The sequence shown here is derived from an EMBL/GenBank/DDBJ whole genome shotgun (WGS) entry which is preliminary data.</text>
</comment>
<dbReference type="Proteomes" id="UP000050497">
    <property type="component" value="Unassembled WGS sequence"/>
</dbReference>
<protein>
    <submittedName>
        <fullName evidence="3">Uncharacterized protein</fullName>
    </submittedName>
</protein>
<dbReference type="RefSeq" id="WP_131817867.1">
    <property type="nucleotide sequence ID" value="NZ_FMBM01000003.1"/>
</dbReference>
<proteinExistence type="predicted"/>
<dbReference type="EMBL" id="FMBM01000003">
    <property type="protein sequence ID" value="SCC82660.1"/>
    <property type="molecule type" value="Genomic_DNA"/>
</dbReference>
<organism evidence="3 5">
    <name type="scientific">Saliniramus fredricksonii</name>
    <dbReference type="NCBI Taxonomy" id="1653334"/>
    <lineage>
        <taxon>Bacteria</taxon>
        <taxon>Pseudomonadati</taxon>
        <taxon>Pseudomonadota</taxon>
        <taxon>Alphaproteobacteria</taxon>
        <taxon>Hyphomicrobiales</taxon>
        <taxon>Salinarimonadaceae</taxon>
        <taxon>Saliniramus</taxon>
    </lineage>
</organism>
<evidence type="ECO:0000256" key="1">
    <source>
        <dbReference type="SAM" id="MobiDB-lite"/>
    </source>
</evidence>
<evidence type="ECO:0000313" key="6">
    <source>
        <dbReference type="Proteomes" id="UP000182800"/>
    </source>
</evidence>
<keyword evidence="6" id="KW-1185">Reference proteome</keyword>
<reference evidence="4 6" key="2">
    <citation type="submission" date="2016-08" db="EMBL/GenBank/DDBJ databases">
        <authorList>
            <person name="Varghese N."/>
            <person name="Submissions Spin"/>
        </authorList>
    </citation>
    <scope>NUCLEOTIDE SEQUENCE [LARGE SCALE GENOMIC DNA]</scope>
    <source>
        <strain evidence="4 6">HL-109</strain>
    </source>
</reference>
<feature type="region of interest" description="Disordered" evidence="1">
    <location>
        <begin position="1"/>
        <end position="30"/>
    </location>
</feature>
<evidence type="ECO:0000313" key="4">
    <source>
        <dbReference type="EMBL" id="SCC82660.1"/>
    </source>
</evidence>
<dbReference type="AlphaFoldDB" id="A0A0P8ABM1"/>
<reference evidence="3 5" key="1">
    <citation type="submission" date="2015-09" db="EMBL/GenBank/DDBJ databases">
        <title>Identification and resolution of microdiversity through metagenomic sequencing of parallel consortia.</title>
        <authorList>
            <person name="Nelson W.C."/>
            <person name="Romine M.F."/>
            <person name="Lindemann S.R."/>
        </authorList>
    </citation>
    <scope>NUCLEOTIDE SEQUENCE [LARGE SCALE GENOMIC DNA]</scope>
    <source>
        <strain evidence="3">HL-109</strain>
    </source>
</reference>
<evidence type="ECO:0000313" key="5">
    <source>
        <dbReference type="Proteomes" id="UP000050497"/>
    </source>
</evidence>
<keyword evidence="2" id="KW-0812">Transmembrane</keyword>
<sequence>MSDDRESGSTPDEIAGSISPEDETGAAKGMRKQWKRLADKHSALAGGGMATWLGIALWAGLGWGIALAGIGIILLVEQLTRRRFGLRYDLFRVIAGATGLIGGMLIEGGADIGFGPAILIALGVFIILSALSGDRSKL</sequence>
<evidence type="ECO:0000256" key="2">
    <source>
        <dbReference type="SAM" id="Phobius"/>
    </source>
</evidence>
<name>A0A0P8ABM1_9HYPH</name>
<gene>
    <name evidence="4" type="ORF">GA0071312_3668</name>
    <name evidence="3" type="ORF">HLUCCO17_00785</name>
</gene>
<feature type="transmembrane region" description="Helical" evidence="2">
    <location>
        <begin position="88"/>
        <end position="106"/>
    </location>
</feature>
<keyword evidence="2" id="KW-1133">Transmembrane helix</keyword>
<dbReference type="EMBL" id="LJSX01000001">
    <property type="protein sequence ID" value="KPQ12663.1"/>
    <property type="molecule type" value="Genomic_DNA"/>
</dbReference>
<dbReference type="Proteomes" id="UP000182800">
    <property type="component" value="Unassembled WGS sequence"/>
</dbReference>
<feature type="transmembrane region" description="Helical" evidence="2">
    <location>
        <begin position="55"/>
        <end position="76"/>
    </location>
</feature>